<dbReference type="Gene3D" id="3.60.15.10">
    <property type="entry name" value="Ribonuclease Z/Hydroxyacylglutathione hydrolase-like"/>
    <property type="match status" value="1"/>
</dbReference>
<sequence>MKNVYFKFVSLLLAPLILIGCASREVNPRYSADFYQDGTFVSAMDNQNIGFSETVKIIWQLFVQETDGLEPTAGQIPVNQLTQADLLNMPNNSVVRFAHSTLLFRLDGRFILTDPVFSERASPVQFFGPKRFHPLPIELEEMPFIDIVILSHNHYDHLDEATLKVMQSRIGHVYTSIGLKSHLQELGFSDSQVTELDWWESINDKSLQISATPAQHFSGRGMFDRNKTLWSSWVIKSTQANLYFGADSGYFDGFKEIGKRFGPFDMTFLEDGAYNQRWSKIHMMPEEVVQAHLDLAGKWLFPVHNGSFKLSTHPWQEPFERVEQAAKEQNVQIVFPKMGEIISVLQPLTETERWWQTSEN</sequence>
<dbReference type="EMBL" id="JAGETV010000005">
    <property type="protein sequence ID" value="MBO1926772.1"/>
    <property type="molecule type" value="Genomic_DNA"/>
</dbReference>
<dbReference type="Pfam" id="PF12706">
    <property type="entry name" value="Lactamase_B_2"/>
    <property type="match status" value="1"/>
</dbReference>
<dbReference type="PROSITE" id="PS51257">
    <property type="entry name" value="PROKAR_LIPOPROTEIN"/>
    <property type="match status" value="1"/>
</dbReference>
<feature type="domain" description="Metallo-beta-lactamase" evidence="2">
    <location>
        <begin position="110"/>
        <end position="304"/>
    </location>
</feature>
<dbReference type="PANTHER" id="PTHR15032">
    <property type="entry name" value="N-ACYL-PHOSPHATIDYLETHANOLAMINE-HYDROLYZING PHOSPHOLIPASE D"/>
    <property type="match status" value="1"/>
</dbReference>
<dbReference type="SUPFAM" id="SSF56281">
    <property type="entry name" value="Metallo-hydrolase/oxidoreductase"/>
    <property type="match status" value="1"/>
</dbReference>
<keyword evidence="4" id="KW-1185">Reference proteome</keyword>
<evidence type="ECO:0000256" key="1">
    <source>
        <dbReference type="SAM" id="SignalP"/>
    </source>
</evidence>
<feature type="chain" id="PRO_5045285641" evidence="1">
    <location>
        <begin position="25"/>
        <end position="360"/>
    </location>
</feature>
<feature type="signal peptide" evidence="1">
    <location>
        <begin position="1"/>
        <end position="24"/>
    </location>
</feature>
<gene>
    <name evidence="3" type="ORF">J3998_04220</name>
</gene>
<evidence type="ECO:0000313" key="4">
    <source>
        <dbReference type="Proteomes" id="UP000664835"/>
    </source>
</evidence>
<dbReference type="Proteomes" id="UP000664835">
    <property type="component" value="Unassembled WGS sequence"/>
</dbReference>
<organism evidence="3 4">
    <name type="scientific">Thiomicrorhabdus marina</name>
    <dbReference type="NCBI Taxonomy" id="2818442"/>
    <lineage>
        <taxon>Bacteria</taxon>
        <taxon>Pseudomonadati</taxon>
        <taxon>Pseudomonadota</taxon>
        <taxon>Gammaproteobacteria</taxon>
        <taxon>Thiotrichales</taxon>
        <taxon>Piscirickettsiaceae</taxon>
        <taxon>Thiomicrorhabdus</taxon>
    </lineage>
</organism>
<comment type="caution">
    <text evidence="3">The sequence shown here is derived from an EMBL/GenBank/DDBJ whole genome shotgun (WGS) entry which is preliminary data.</text>
</comment>
<protein>
    <submittedName>
        <fullName evidence="3">MBL fold metallo-hydrolase</fullName>
    </submittedName>
</protein>
<dbReference type="PANTHER" id="PTHR15032:SF4">
    <property type="entry name" value="N-ACYL-PHOSPHATIDYLETHANOLAMINE-HYDROLYZING PHOSPHOLIPASE D"/>
    <property type="match status" value="1"/>
</dbReference>
<keyword evidence="1" id="KW-0732">Signal</keyword>
<name>A0ABS3Q356_9GAMM</name>
<evidence type="ECO:0000259" key="2">
    <source>
        <dbReference type="Pfam" id="PF12706"/>
    </source>
</evidence>
<dbReference type="RefSeq" id="WP_208148220.1">
    <property type="nucleotide sequence ID" value="NZ_JAGETV010000005.1"/>
</dbReference>
<evidence type="ECO:0000313" key="3">
    <source>
        <dbReference type="EMBL" id="MBO1926772.1"/>
    </source>
</evidence>
<dbReference type="InterPro" id="IPR036866">
    <property type="entry name" value="RibonucZ/Hydroxyglut_hydro"/>
</dbReference>
<dbReference type="InterPro" id="IPR001279">
    <property type="entry name" value="Metallo-B-lactamas"/>
</dbReference>
<accession>A0ABS3Q356</accession>
<reference evidence="3 4" key="1">
    <citation type="submission" date="2021-03" db="EMBL/GenBank/DDBJ databases">
        <title>Thiomicrorhabdus sp.nov.,novel sulfur-oxidizing bacteria isolated from coastal sediment.</title>
        <authorList>
            <person name="Liu X."/>
        </authorList>
    </citation>
    <scope>NUCLEOTIDE SEQUENCE [LARGE SCALE GENOMIC DNA]</scope>
    <source>
        <strain evidence="3 4">6S2-11</strain>
    </source>
</reference>
<proteinExistence type="predicted"/>